<reference evidence="6" key="1">
    <citation type="journal article" date="2021" name="Open Biol.">
        <title>Shared evolutionary footprints suggest mitochondrial oxidative damage underlies multiple complex I losses in fungi.</title>
        <authorList>
            <person name="Schikora-Tamarit M.A."/>
            <person name="Marcet-Houben M."/>
            <person name="Nosek J."/>
            <person name="Gabaldon T."/>
        </authorList>
    </citation>
    <scope>NUCLEOTIDE SEQUENCE</scope>
    <source>
        <strain evidence="6">CBS6341</strain>
    </source>
</reference>
<comment type="caution">
    <text evidence="6">The sequence shown here is derived from an EMBL/GenBank/DDBJ whole genome shotgun (WGS) entry which is preliminary data.</text>
</comment>
<dbReference type="AlphaFoldDB" id="A0A9P8T5T0"/>
<name>A0A9P8T5T0_9ASCO</name>
<dbReference type="OrthoDB" id="48317at2759"/>
<dbReference type="FunFam" id="3.40.50.720:FF:000053">
    <property type="entry name" value="Quinone oxidoreductase 1"/>
    <property type="match status" value="1"/>
</dbReference>
<sequence>MSIPDTHHVIRFHETSESYDVLKYETVPTPTIDEDQILIKNKYAGINFIEKYFRIGLYPSQLPYTLGREAVGEIVKIGSNVKNYQIGDIIGYLSSQTFTQYTVINPTINFRILKISENKDSILQQFAGSLVQGLTALTFIEESYKVKKDDYILVHAAAGGVGLILTQLISKLGAHVIATASTDEKLNLAKLNGAEFLINSSNDDIVSKVLEFTNGKGVEASFDGVGKDTWDISLKSTARKGTIVSFGNASGAVPPVTISTLTPKNLKILRPTLFNYLTTLEEWDYYSTKLIKLIESNDLKIDISKIYELKDYPKAAKDLETRKTTGKLLLSIP</sequence>
<dbReference type="GO" id="GO:0008270">
    <property type="term" value="F:zinc ion binding"/>
    <property type="evidence" value="ECO:0007669"/>
    <property type="project" value="InterPro"/>
</dbReference>
<dbReference type="GO" id="GO:0005829">
    <property type="term" value="C:cytosol"/>
    <property type="evidence" value="ECO:0007669"/>
    <property type="project" value="TreeGrafter"/>
</dbReference>
<keyword evidence="7" id="KW-1185">Reference proteome</keyword>
<dbReference type="Proteomes" id="UP000769528">
    <property type="component" value="Unassembled WGS sequence"/>
</dbReference>
<dbReference type="InterPro" id="IPR047618">
    <property type="entry name" value="QOR-like"/>
</dbReference>
<gene>
    <name evidence="6" type="ORF">WICMUC_005443</name>
</gene>
<proteinExistence type="predicted"/>
<evidence type="ECO:0000313" key="6">
    <source>
        <dbReference type="EMBL" id="KAH3667096.1"/>
    </source>
</evidence>
<dbReference type="SUPFAM" id="SSF50129">
    <property type="entry name" value="GroES-like"/>
    <property type="match status" value="1"/>
</dbReference>
<evidence type="ECO:0000259" key="5">
    <source>
        <dbReference type="SMART" id="SM00829"/>
    </source>
</evidence>
<organism evidence="6 7">
    <name type="scientific">Wickerhamomyces mucosus</name>
    <dbReference type="NCBI Taxonomy" id="1378264"/>
    <lineage>
        <taxon>Eukaryota</taxon>
        <taxon>Fungi</taxon>
        <taxon>Dikarya</taxon>
        <taxon>Ascomycota</taxon>
        <taxon>Saccharomycotina</taxon>
        <taxon>Saccharomycetes</taxon>
        <taxon>Phaffomycetales</taxon>
        <taxon>Wickerhamomycetaceae</taxon>
        <taxon>Wickerhamomyces</taxon>
    </lineage>
</organism>
<evidence type="ECO:0000256" key="3">
    <source>
        <dbReference type="ARBA" id="ARBA00043088"/>
    </source>
</evidence>
<dbReference type="EMBL" id="JAEUBF010001392">
    <property type="protein sequence ID" value="KAH3667096.1"/>
    <property type="molecule type" value="Genomic_DNA"/>
</dbReference>
<dbReference type="Gene3D" id="3.90.180.10">
    <property type="entry name" value="Medium-chain alcohol dehydrogenases, catalytic domain"/>
    <property type="match status" value="1"/>
</dbReference>
<dbReference type="SUPFAM" id="SSF51735">
    <property type="entry name" value="NAD(P)-binding Rossmann-fold domains"/>
    <property type="match status" value="1"/>
</dbReference>
<dbReference type="Gene3D" id="3.40.50.720">
    <property type="entry name" value="NAD(P)-binding Rossmann-like Domain"/>
    <property type="match status" value="1"/>
</dbReference>
<dbReference type="PROSITE" id="PS01162">
    <property type="entry name" value="QOR_ZETA_CRYSTAL"/>
    <property type="match status" value="1"/>
</dbReference>
<dbReference type="GO" id="GO:0035925">
    <property type="term" value="F:mRNA 3'-UTR AU-rich region binding"/>
    <property type="evidence" value="ECO:0007669"/>
    <property type="project" value="TreeGrafter"/>
</dbReference>
<evidence type="ECO:0000256" key="2">
    <source>
        <dbReference type="ARBA" id="ARBA00023002"/>
    </source>
</evidence>
<evidence type="ECO:0000256" key="4">
    <source>
        <dbReference type="ARBA" id="ARBA00070796"/>
    </source>
</evidence>
<dbReference type="SMART" id="SM00829">
    <property type="entry name" value="PKS_ER"/>
    <property type="match status" value="1"/>
</dbReference>
<dbReference type="PANTHER" id="PTHR48106">
    <property type="entry name" value="QUINONE OXIDOREDUCTASE PIG3-RELATED"/>
    <property type="match status" value="1"/>
</dbReference>
<dbReference type="Pfam" id="PF08240">
    <property type="entry name" value="ADH_N"/>
    <property type="match status" value="1"/>
</dbReference>
<feature type="domain" description="Enoyl reductase (ER)" evidence="5">
    <location>
        <begin position="17"/>
        <end position="330"/>
    </location>
</feature>
<protein>
    <recommendedName>
        <fullName evidence="4">Probable quinone oxidoreductase</fullName>
    </recommendedName>
    <alternativeName>
        <fullName evidence="3">NADPH:quinone reductase</fullName>
    </alternativeName>
</protein>
<accession>A0A9P8T5T0</accession>
<keyword evidence="1" id="KW-0521">NADP</keyword>
<dbReference type="InterPro" id="IPR013154">
    <property type="entry name" value="ADH-like_N"/>
</dbReference>
<evidence type="ECO:0000256" key="1">
    <source>
        <dbReference type="ARBA" id="ARBA00022857"/>
    </source>
</evidence>
<dbReference type="CDD" id="cd05286">
    <property type="entry name" value="QOR2"/>
    <property type="match status" value="1"/>
</dbReference>
<evidence type="ECO:0000313" key="7">
    <source>
        <dbReference type="Proteomes" id="UP000769528"/>
    </source>
</evidence>
<dbReference type="PANTHER" id="PTHR48106:SF13">
    <property type="entry name" value="QUINONE OXIDOREDUCTASE-RELATED"/>
    <property type="match status" value="1"/>
</dbReference>
<dbReference type="GO" id="GO:0003960">
    <property type="term" value="F:quinone reductase (NADPH) activity"/>
    <property type="evidence" value="ECO:0007669"/>
    <property type="project" value="InterPro"/>
</dbReference>
<dbReference type="InterPro" id="IPR013149">
    <property type="entry name" value="ADH-like_C"/>
</dbReference>
<dbReference type="InterPro" id="IPR020843">
    <property type="entry name" value="ER"/>
</dbReference>
<reference evidence="6" key="2">
    <citation type="submission" date="2021-01" db="EMBL/GenBank/DDBJ databases">
        <authorList>
            <person name="Schikora-Tamarit M.A."/>
        </authorList>
    </citation>
    <scope>NUCLEOTIDE SEQUENCE</scope>
    <source>
        <strain evidence="6">CBS6341</strain>
    </source>
</reference>
<dbReference type="GO" id="GO:0070402">
    <property type="term" value="F:NADPH binding"/>
    <property type="evidence" value="ECO:0007669"/>
    <property type="project" value="TreeGrafter"/>
</dbReference>
<dbReference type="InterPro" id="IPR011032">
    <property type="entry name" value="GroES-like_sf"/>
</dbReference>
<keyword evidence="2" id="KW-0560">Oxidoreductase</keyword>
<dbReference type="InterPro" id="IPR036291">
    <property type="entry name" value="NAD(P)-bd_dom_sf"/>
</dbReference>
<dbReference type="Pfam" id="PF00107">
    <property type="entry name" value="ADH_zinc_N"/>
    <property type="match status" value="1"/>
</dbReference>
<dbReference type="InterPro" id="IPR002364">
    <property type="entry name" value="Quin_OxRdtase/zeta-crystal_CS"/>
</dbReference>